<keyword evidence="1" id="KW-0732">Signal</keyword>
<dbReference type="Proteomes" id="UP000887575">
    <property type="component" value="Unassembled WGS sequence"/>
</dbReference>
<evidence type="ECO:0000313" key="2">
    <source>
        <dbReference type="Proteomes" id="UP000887575"/>
    </source>
</evidence>
<name>A0AAF3ELP8_9BILA</name>
<sequence length="99" mass="11402">MFIRFLFISIALVWINGEQISTCAECEVDMNEFMNIKELKTLNTEQIHGLMLLGCEATENKTRIECENEYSMEQLTGILKAIGEKKNAVEICQEVRHCK</sequence>
<dbReference type="AlphaFoldDB" id="A0AAF3ELP8"/>
<evidence type="ECO:0000256" key="1">
    <source>
        <dbReference type="SAM" id="SignalP"/>
    </source>
</evidence>
<protein>
    <recommendedName>
        <fullName evidence="4">Saposin B-type domain-containing protein</fullName>
    </recommendedName>
</protein>
<keyword evidence="2" id="KW-1185">Reference proteome</keyword>
<evidence type="ECO:0000313" key="3">
    <source>
        <dbReference type="WBParaSite" id="MBELARI_LOCUS14973"/>
    </source>
</evidence>
<accession>A0AAF3ELP8</accession>
<dbReference type="WBParaSite" id="MBELARI_LOCUS14973">
    <property type="protein sequence ID" value="MBELARI_LOCUS14973"/>
    <property type="gene ID" value="MBELARI_LOCUS14973"/>
</dbReference>
<reference evidence="3" key="1">
    <citation type="submission" date="2024-02" db="UniProtKB">
        <authorList>
            <consortium name="WormBaseParasite"/>
        </authorList>
    </citation>
    <scope>IDENTIFICATION</scope>
</reference>
<organism evidence="2 3">
    <name type="scientific">Mesorhabditis belari</name>
    <dbReference type="NCBI Taxonomy" id="2138241"/>
    <lineage>
        <taxon>Eukaryota</taxon>
        <taxon>Metazoa</taxon>
        <taxon>Ecdysozoa</taxon>
        <taxon>Nematoda</taxon>
        <taxon>Chromadorea</taxon>
        <taxon>Rhabditida</taxon>
        <taxon>Rhabditina</taxon>
        <taxon>Rhabditomorpha</taxon>
        <taxon>Rhabditoidea</taxon>
        <taxon>Rhabditidae</taxon>
        <taxon>Mesorhabditinae</taxon>
        <taxon>Mesorhabditis</taxon>
    </lineage>
</organism>
<proteinExistence type="predicted"/>
<evidence type="ECO:0008006" key="4">
    <source>
        <dbReference type="Google" id="ProtNLM"/>
    </source>
</evidence>
<feature type="signal peptide" evidence="1">
    <location>
        <begin position="1"/>
        <end position="17"/>
    </location>
</feature>
<feature type="chain" id="PRO_5042048124" description="Saposin B-type domain-containing protein" evidence="1">
    <location>
        <begin position="18"/>
        <end position="99"/>
    </location>
</feature>